<dbReference type="InterPro" id="IPR015943">
    <property type="entry name" value="WD40/YVTN_repeat-like_dom_sf"/>
</dbReference>
<evidence type="ECO:0000256" key="6">
    <source>
        <dbReference type="ARBA" id="ARBA00022679"/>
    </source>
</evidence>
<evidence type="ECO:0000313" key="19">
    <source>
        <dbReference type="Proteomes" id="UP000246740"/>
    </source>
</evidence>
<dbReference type="GO" id="GO:0005737">
    <property type="term" value="C:cytoplasm"/>
    <property type="evidence" value="ECO:0007669"/>
    <property type="project" value="TreeGrafter"/>
</dbReference>
<comment type="function">
    <text evidence="15">Ubiquitin-protein ligase which is mainly involved pre-mRNA splicing and DNA repair. Required for pre-mRNA splicing as component of the spliceosome.</text>
</comment>
<keyword evidence="11 15" id="KW-0508">mRNA splicing</keyword>
<dbReference type="EMBL" id="KZ819188">
    <property type="protein sequence ID" value="PWZ02903.1"/>
    <property type="molecule type" value="Genomic_DNA"/>
</dbReference>
<dbReference type="InterPro" id="IPR013083">
    <property type="entry name" value="Znf_RING/FYVE/PHD"/>
</dbReference>
<sequence>MFCAISGEPPKVPVVSRKSGLVYEQRLIQKYIDENGKDPVTGDALETDDLVEIKSSPKSAAPRPPQHSSIPSLLTALQNEYDAIVLETFTLKKHYDNLRQELAHALYANDASARVIARLLNERDQAREALSNIEGAIGTGPSSSRATAQDVEMTDSAEAATNGESSGGSSSGLSASVVALIDSTSQALQVQRRAKSKRKAPEGYATAGDLSSFSEVKSLPSMHNAKPAGVTCLALSADGKVLVTGGNDKNVQVYDRSEDVVLASLKGHTKRISRVAVSGTSDAPIGPDAATDEENSSSTTLPAHIVSASEDGKIKVWTPSGATGAKAQAYALLHTIETHSAEVTGLGIHPSGKFIGSACRNGTLALHSLEDGAELLSIRAPEISNEQESGGYVYESFAFHPDGQLVATGTAEGAIRIWDIKAGANVSTFQTGLGGKVTSLDFSENGYYLAAASDQAKLVEVWDLRKLKAVGSITVDAGQSEDTEKASSKKSASHGVSAVRFDPSLQFLAVTTDSVSVFANKSWNQLAVLAGTKNITDLQWDRSNGSIVVSCLDRTVRSFGLSA</sequence>
<organism evidence="18 19">
    <name type="scientific">Testicularia cyperi</name>
    <dbReference type="NCBI Taxonomy" id="1882483"/>
    <lineage>
        <taxon>Eukaryota</taxon>
        <taxon>Fungi</taxon>
        <taxon>Dikarya</taxon>
        <taxon>Basidiomycota</taxon>
        <taxon>Ustilaginomycotina</taxon>
        <taxon>Ustilaginomycetes</taxon>
        <taxon>Ustilaginales</taxon>
        <taxon>Anthracoideaceae</taxon>
        <taxon>Testicularia</taxon>
    </lineage>
</organism>
<dbReference type="Gene3D" id="2.130.10.10">
    <property type="entry name" value="YVTN repeat-like/Quinoprotein amine dehydrogenase"/>
    <property type="match status" value="1"/>
</dbReference>
<dbReference type="FunFam" id="3.30.40.10:FF:000027">
    <property type="entry name" value="Pre-mRNA-processing factor 19, putative"/>
    <property type="match status" value="1"/>
</dbReference>
<dbReference type="InterPro" id="IPR038959">
    <property type="entry name" value="Prp19"/>
</dbReference>
<comment type="subcellular location">
    <subcellularLocation>
        <location evidence="1 15">Nucleus</location>
    </subcellularLocation>
</comment>
<dbReference type="GO" id="GO:0000398">
    <property type="term" value="P:mRNA splicing, via spliceosome"/>
    <property type="evidence" value="ECO:0007669"/>
    <property type="project" value="InterPro"/>
</dbReference>
<keyword evidence="4 14" id="KW-0853">WD repeat</keyword>
<dbReference type="OrthoDB" id="687049at2759"/>
<protein>
    <recommendedName>
        <fullName evidence="15">Pre-mRNA-processing factor 19</fullName>
        <ecNumber evidence="15">2.3.2.27</ecNumber>
    </recommendedName>
</protein>
<dbReference type="UniPathway" id="UPA00143"/>
<dbReference type="InterPro" id="IPR013915">
    <property type="entry name" value="Prp19_cc"/>
</dbReference>
<dbReference type="PROSITE" id="PS50082">
    <property type="entry name" value="WD_REPEATS_2"/>
    <property type="match status" value="2"/>
</dbReference>
<keyword evidence="10 15" id="KW-0833">Ubl conjugation pathway</keyword>
<comment type="subunit">
    <text evidence="15">Homotetramer.</text>
</comment>
<dbReference type="FunCoup" id="A0A317XYP9">
    <property type="interactions" value="591"/>
</dbReference>
<keyword evidence="7 15" id="KW-0747">Spliceosome</keyword>
<keyword evidence="6 15" id="KW-0808">Transferase</keyword>
<comment type="similarity">
    <text evidence="3 15">Belongs to the WD repeat PRP19 family.</text>
</comment>
<dbReference type="AlphaFoldDB" id="A0A317XYP9"/>
<feature type="region of interest" description="Disordered" evidence="16">
    <location>
        <begin position="278"/>
        <end position="299"/>
    </location>
</feature>
<proteinExistence type="inferred from homology"/>
<evidence type="ECO:0000259" key="17">
    <source>
        <dbReference type="PROSITE" id="PS51698"/>
    </source>
</evidence>
<evidence type="ECO:0000256" key="11">
    <source>
        <dbReference type="ARBA" id="ARBA00023187"/>
    </source>
</evidence>
<evidence type="ECO:0000256" key="8">
    <source>
        <dbReference type="ARBA" id="ARBA00022737"/>
    </source>
</evidence>
<keyword evidence="13 15" id="KW-0539">Nucleus</keyword>
<dbReference type="InterPro" id="IPR055340">
    <property type="entry name" value="RING-Ubox_PRP19"/>
</dbReference>
<accession>A0A317XYP9</accession>
<dbReference type="InterPro" id="IPR001680">
    <property type="entry name" value="WD40_rpt"/>
</dbReference>
<evidence type="ECO:0000256" key="14">
    <source>
        <dbReference type="PROSITE-ProRule" id="PRU00221"/>
    </source>
</evidence>
<comment type="pathway">
    <text evidence="2 15">Protein modification; protein ubiquitination.</text>
</comment>
<dbReference type="STRING" id="1882483.A0A317XYP9"/>
<evidence type="ECO:0000256" key="5">
    <source>
        <dbReference type="ARBA" id="ARBA00022664"/>
    </source>
</evidence>
<evidence type="ECO:0000256" key="1">
    <source>
        <dbReference type="ARBA" id="ARBA00004123"/>
    </source>
</evidence>
<evidence type="ECO:0000256" key="4">
    <source>
        <dbReference type="ARBA" id="ARBA00022574"/>
    </source>
</evidence>
<dbReference type="SMART" id="SM00320">
    <property type="entry name" value="WD40"/>
    <property type="match status" value="7"/>
</dbReference>
<keyword evidence="9 15" id="KW-0227">DNA damage</keyword>
<evidence type="ECO:0000313" key="18">
    <source>
        <dbReference type="EMBL" id="PWZ02903.1"/>
    </source>
</evidence>
<gene>
    <name evidence="18" type="ORF">BCV70DRAFT_197159</name>
</gene>
<evidence type="ECO:0000256" key="2">
    <source>
        <dbReference type="ARBA" id="ARBA00004906"/>
    </source>
</evidence>
<dbReference type="InterPro" id="IPR036322">
    <property type="entry name" value="WD40_repeat_dom_sf"/>
</dbReference>
<dbReference type="PANTHER" id="PTHR43995:SF1">
    <property type="entry name" value="PRE-MRNA-PROCESSING FACTOR 19"/>
    <property type="match status" value="1"/>
</dbReference>
<dbReference type="GO" id="GO:0000974">
    <property type="term" value="C:Prp19 complex"/>
    <property type="evidence" value="ECO:0007669"/>
    <property type="project" value="UniProtKB-UniRule"/>
</dbReference>
<dbReference type="SMART" id="SM00504">
    <property type="entry name" value="Ubox"/>
    <property type="match status" value="1"/>
</dbReference>
<dbReference type="GO" id="GO:0071006">
    <property type="term" value="C:U2-type catalytic step 1 spliceosome"/>
    <property type="evidence" value="ECO:0007669"/>
    <property type="project" value="TreeGrafter"/>
</dbReference>
<dbReference type="GO" id="GO:0061630">
    <property type="term" value="F:ubiquitin protein ligase activity"/>
    <property type="evidence" value="ECO:0007669"/>
    <property type="project" value="UniProtKB-UniRule"/>
</dbReference>
<name>A0A317XYP9_9BASI</name>
<keyword evidence="12 15" id="KW-0234">DNA repair</keyword>
<evidence type="ECO:0000256" key="16">
    <source>
        <dbReference type="SAM" id="MobiDB-lite"/>
    </source>
</evidence>
<comment type="catalytic activity">
    <reaction evidence="15">
        <text>S-ubiquitinyl-[E2 ubiquitin-conjugating enzyme]-L-cysteine + [acceptor protein]-L-lysine = [E2 ubiquitin-conjugating enzyme]-L-cysteine + N(6)-ubiquitinyl-[acceptor protein]-L-lysine.</text>
        <dbReference type="EC" id="2.3.2.27"/>
    </reaction>
</comment>
<dbReference type="GO" id="GO:0006281">
    <property type="term" value="P:DNA repair"/>
    <property type="evidence" value="ECO:0007669"/>
    <property type="project" value="UniProtKB-KW"/>
</dbReference>
<dbReference type="SUPFAM" id="SSF57850">
    <property type="entry name" value="RING/U-box"/>
    <property type="match status" value="1"/>
</dbReference>
<keyword evidence="5 15" id="KW-0507">mRNA processing</keyword>
<dbReference type="Gene3D" id="3.30.40.10">
    <property type="entry name" value="Zinc/RING finger domain, C3HC4 (zinc finger)"/>
    <property type="match status" value="1"/>
</dbReference>
<feature type="repeat" description="WD" evidence="14">
    <location>
        <begin position="396"/>
        <end position="428"/>
    </location>
</feature>
<feature type="region of interest" description="Disordered" evidence="16">
    <location>
        <begin position="133"/>
        <end position="171"/>
    </location>
</feature>
<keyword evidence="8" id="KW-0677">Repeat</keyword>
<feature type="domain" description="U-box" evidence="17">
    <location>
        <begin position="1"/>
        <end position="71"/>
    </location>
</feature>
<keyword evidence="19" id="KW-1185">Reference proteome</keyword>
<dbReference type="CDD" id="cd16656">
    <property type="entry name" value="RING-Ubox_PRP19"/>
    <property type="match status" value="1"/>
</dbReference>
<evidence type="ECO:0000256" key="12">
    <source>
        <dbReference type="ARBA" id="ARBA00023204"/>
    </source>
</evidence>
<dbReference type="Pfam" id="PF12894">
    <property type="entry name" value="ANAPC4_WD40"/>
    <property type="match status" value="1"/>
</dbReference>
<dbReference type="InterPro" id="IPR003613">
    <property type="entry name" value="Ubox_domain"/>
</dbReference>
<dbReference type="EC" id="2.3.2.27" evidence="15"/>
<dbReference type="PROSITE" id="PS50294">
    <property type="entry name" value="WD_REPEATS_REGION"/>
    <property type="match status" value="1"/>
</dbReference>
<dbReference type="PANTHER" id="PTHR43995">
    <property type="entry name" value="PRE-MRNA-PROCESSING FACTOR 19"/>
    <property type="match status" value="1"/>
</dbReference>
<dbReference type="GO" id="GO:0070534">
    <property type="term" value="P:protein K63-linked ubiquitination"/>
    <property type="evidence" value="ECO:0007669"/>
    <property type="project" value="UniProtKB-UniRule"/>
</dbReference>
<dbReference type="Pfam" id="PF08606">
    <property type="entry name" value="Prp19"/>
    <property type="match status" value="1"/>
</dbReference>
<evidence type="ECO:0000256" key="7">
    <source>
        <dbReference type="ARBA" id="ARBA00022728"/>
    </source>
</evidence>
<reference evidence="18 19" key="1">
    <citation type="journal article" date="2018" name="Mol. Biol. Evol.">
        <title>Broad Genomic Sampling Reveals a Smut Pathogenic Ancestry of the Fungal Clade Ustilaginomycotina.</title>
        <authorList>
            <person name="Kijpornyongpan T."/>
            <person name="Mondo S.J."/>
            <person name="Barry K."/>
            <person name="Sandor L."/>
            <person name="Lee J."/>
            <person name="Lipzen A."/>
            <person name="Pangilinan J."/>
            <person name="LaButti K."/>
            <person name="Hainaut M."/>
            <person name="Henrissat B."/>
            <person name="Grigoriev I.V."/>
            <person name="Spatafora J.W."/>
            <person name="Aime M.C."/>
        </authorList>
    </citation>
    <scope>NUCLEOTIDE SEQUENCE [LARGE SCALE GENOMIC DNA]</scope>
    <source>
        <strain evidence="18 19">MCA 3645</strain>
    </source>
</reference>
<evidence type="ECO:0000256" key="15">
    <source>
        <dbReference type="RuleBase" id="RU367101"/>
    </source>
</evidence>
<evidence type="ECO:0000256" key="9">
    <source>
        <dbReference type="ARBA" id="ARBA00022763"/>
    </source>
</evidence>
<feature type="repeat" description="WD" evidence="14">
    <location>
        <begin position="223"/>
        <end position="264"/>
    </location>
</feature>
<dbReference type="Pfam" id="PF00400">
    <property type="entry name" value="WD40"/>
    <property type="match status" value="3"/>
</dbReference>
<dbReference type="InParanoid" id="A0A317XYP9"/>
<dbReference type="CDD" id="cd00200">
    <property type="entry name" value="WD40"/>
    <property type="match status" value="1"/>
</dbReference>
<dbReference type="SUPFAM" id="SSF50978">
    <property type="entry name" value="WD40 repeat-like"/>
    <property type="match status" value="1"/>
</dbReference>
<dbReference type="PROSITE" id="PS51698">
    <property type="entry name" value="U_BOX"/>
    <property type="match status" value="1"/>
</dbReference>
<dbReference type="InterPro" id="IPR024977">
    <property type="entry name" value="Apc4-like_WD40_dom"/>
</dbReference>
<evidence type="ECO:0000256" key="3">
    <source>
        <dbReference type="ARBA" id="ARBA00006388"/>
    </source>
</evidence>
<evidence type="ECO:0000256" key="13">
    <source>
        <dbReference type="ARBA" id="ARBA00023242"/>
    </source>
</evidence>
<evidence type="ECO:0000256" key="10">
    <source>
        <dbReference type="ARBA" id="ARBA00022786"/>
    </source>
</evidence>
<dbReference type="Proteomes" id="UP000246740">
    <property type="component" value="Unassembled WGS sequence"/>
</dbReference>